<proteinExistence type="predicted"/>
<accession>A0ABU6P408</accession>
<gene>
    <name evidence="1" type="ORF">P9271_18250</name>
</gene>
<organism evidence="1 2">
    <name type="scientific">Metabacillus fastidiosus</name>
    <dbReference type="NCBI Taxonomy" id="1458"/>
    <lineage>
        <taxon>Bacteria</taxon>
        <taxon>Bacillati</taxon>
        <taxon>Bacillota</taxon>
        <taxon>Bacilli</taxon>
        <taxon>Bacillales</taxon>
        <taxon>Bacillaceae</taxon>
        <taxon>Metabacillus</taxon>
    </lineage>
</organism>
<sequence length="41" mass="4930">MSHNRKKELSVDFDGLNNLIELLALKRKRKHHHHHFKCKGI</sequence>
<protein>
    <submittedName>
        <fullName evidence="1">Uncharacterized protein</fullName>
    </submittedName>
</protein>
<dbReference type="Proteomes" id="UP001342826">
    <property type="component" value="Unassembled WGS sequence"/>
</dbReference>
<evidence type="ECO:0000313" key="1">
    <source>
        <dbReference type="EMBL" id="MED4403254.1"/>
    </source>
</evidence>
<dbReference type="RefSeq" id="WP_328015688.1">
    <property type="nucleotide sequence ID" value="NZ_JARTFS010000013.1"/>
</dbReference>
<evidence type="ECO:0000313" key="2">
    <source>
        <dbReference type="Proteomes" id="UP001342826"/>
    </source>
</evidence>
<dbReference type="EMBL" id="JARTFS010000013">
    <property type="protein sequence ID" value="MED4403254.1"/>
    <property type="molecule type" value="Genomic_DNA"/>
</dbReference>
<comment type="caution">
    <text evidence="1">The sequence shown here is derived from an EMBL/GenBank/DDBJ whole genome shotgun (WGS) entry which is preliminary data.</text>
</comment>
<name>A0ABU6P408_9BACI</name>
<reference evidence="1 2" key="1">
    <citation type="submission" date="2023-03" db="EMBL/GenBank/DDBJ databases">
        <title>Bacillus Genome Sequencing.</title>
        <authorList>
            <person name="Dunlap C."/>
        </authorList>
    </citation>
    <scope>NUCLEOTIDE SEQUENCE [LARGE SCALE GENOMIC DNA]</scope>
    <source>
        <strain evidence="1 2">NRS-1717</strain>
    </source>
</reference>
<keyword evidence="2" id="KW-1185">Reference proteome</keyword>